<proteinExistence type="predicted"/>
<dbReference type="RefSeq" id="XP_008469581.1">
    <property type="nucleotide sequence ID" value="XM_008471359.2"/>
</dbReference>
<sequence length="449" mass="51012">MQHCATVQNCGSRVLKDILVTKNPKIAFENIDYAIILPSVLFDQEVDYSKIYDGNLFIYIGRALEKYAKKSVKVIIFGLHSINVLCQVCSIFCPSISQSQITGVSCHHEFRARNILGQKTNLSPTRLRHVYVWGTDHVDVHNACYEEVHDPTADTSGNSCAVQLIELAGNDGDSYQSLDSKYSFNSSRKCYVDIHPEKSLSYGAYHSESECPKDSSMESWKRKCGFRPGFHCTDIVPVANTFDCYTYGLWDIKCQEVKYKTKYFVPNKCTMYEDKEKDVKASPQCIDVKDKCDKLCELLDDVWIKSNLVDFIKGLGRTNDFAFTSYAIYRHFHHIAYGSDEPLSMIVKSDGSYNVHPSVYFSFPVKVVDGEIVIVRDICMDSITQRYIHKKSSALMKFAENLPALIATFKEKDNLDNVIESMIRDTESQTDLSKTSVYSYISGVNNKIL</sequence>
<dbReference type="PaxDb" id="121845-A0A1S3CX36"/>
<gene>
    <name evidence="3" type="primary">LOC103506933</name>
</gene>
<dbReference type="InterPro" id="IPR015955">
    <property type="entry name" value="Lactate_DH/Glyco_Ohase_4_C"/>
</dbReference>
<dbReference type="GO" id="GO:0016615">
    <property type="term" value="F:malate dehydrogenase activity"/>
    <property type="evidence" value="ECO:0007669"/>
    <property type="project" value="InterPro"/>
</dbReference>
<dbReference type="Gene3D" id="3.40.50.720">
    <property type="entry name" value="NAD(P)-binding Rossmann-like Domain"/>
    <property type="match status" value="1"/>
</dbReference>
<protein>
    <submittedName>
        <fullName evidence="3">Uncharacterized protein LOC103506933</fullName>
    </submittedName>
</protein>
<keyword evidence="1" id="KW-0560">Oxidoreductase</keyword>
<dbReference type="InterPro" id="IPR010945">
    <property type="entry name" value="Malate_DH_type2"/>
</dbReference>
<dbReference type="STRING" id="121845.A0A1S3CX36"/>
<dbReference type="Proteomes" id="UP000079169">
    <property type="component" value="Unplaced"/>
</dbReference>
<name>A0A1S3CX36_DIACI</name>
<keyword evidence="2" id="KW-1185">Reference proteome</keyword>
<dbReference type="AlphaFoldDB" id="A0A1S3CX36"/>
<evidence type="ECO:0000313" key="3">
    <source>
        <dbReference type="RefSeq" id="XP_008469581.1"/>
    </source>
</evidence>
<dbReference type="PANTHER" id="PTHR23382">
    <property type="entry name" value="MALATE DEHYDROGENASE"/>
    <property type="match status" value="1"/>
</dbReference>
<evidence type="ECO:0000313" key="2">
    <source>
        <dbReference type="Proteomes" id="UP000079169"/>
    </source>
</evidence>
<reference evidence="3" key="1">
    <citation type="submission" date="2025-08" db="UniProtKB">
        <authorList>
            <consortium name="RefSeq"/>
        </authorList>
    </citation>
    <scope>IDENTIFICATION</scope>
</reference>
<dbReference type="Gene3D" id="3.90.110.10">
    <property type="entry name" value="Lactate dehydrogenase/glycoside hydrolase, family 4, C-terminal"/>
    <property type="match status" value="1"/>
</dbReference>
<dbReference type="GeneID" id="103506933"/>
<dbReference type="GO" id="GO:0016616">
    <property type="term" value="F:oxidoreductase activity, acting on the CH-OH group of donors, NAD or NADP as acceptor"/>
    <property type="evidence" value="ECO:0007669"/>
    <property type="project" value="InterPro"/>
</dbReference>
<dbReference type="GO" id="GO:0006108">
    <property type="term" value="P:malate metabolic process"/>
    <property type="evidence" value="ECO:0007669"/>
    <property type="project" value="InterPro"/>
</dbReference>
<dbReference type="SUPFAM" id="SSF56327">
    <property type="entry name" value="LDH C-terminal domain-like"/>
    <property type="match status" value="1"/>
</dbReference>
<dbReference type="KEGG" id="dci:103506933"/>
<accession>A0A1S3CX36</accession>
<organism evidence="2 3">
    <name type="scientific">Diaphorina citri</name>
    <name type="common">Asian citrus psyllid</name>
    <dbReference type="NCBI Taxonomy" id="121845"/>
    <lineage>
        <taxon>Eukaryota</taxon>
        <taxon>Metazoa</taxon>
        <taxon>Ecdysozoa</taxon>
        <taxon>Arthropoda</taxon>
        <taxon>Hexapoda</taxon>
        <taxon>Insecta</taxon>
        <taxon>Pterygota</taxon>
        <taxon>Neoptera</taxon>
        <taxon>Paraneoptera</taxon>
        <taxon>Hemiptera</taxon>
        <taxon>Sternorrhyncha</taxon>
        <taxon>Psylloidea</taxon>
        <taxon>Psyllidae</taxon>
        <taxon>Diaphorininae</taxon>
        <taxon>Diaphorina</taxon>
    </lineage>
</organism>
<evidence type="ECO:0000256" key="1">
    <source>
        <dbReference type="ARBA" id="ARBA00023002"/>
    </source>
</evidence>